<dbReference type="EnsemblPlants" id="Solyc07g021154.1.1">
    <property type="protein sequence ID" value="Solyc07g021154.1.1"/>
    <property type="gene ID" value="Solyc07g021154.1"/>
</dbReference>
<reference evidence="1" key="1">
    <citation type="journal article" date="2012" name="Nature">
        <title>The tomato genome sequence provides insights into fleshy fruit evolution.</title>
        <authorList>
            <consortium name="Tomato Genome Consortium"/>
        </authorList>
    </citation>
    <scope>NUCLEOTIDE SEQUENCE [LARGE SCALE GENOMIC DNA]</scope>
    <source>
        <strain evidence="1">cv. Heinz 1706</strain>
    </source>
</reference>
<evidence type="ECO:0000313" key="2">
    <source>
        <dbReference type="Proteomes" id="UP000004994"/>
    </source>
</evidence>
<evidence type="ECO:0000313" key="1">
    <source>
        <dbReference type="EnsemblPlants" id="Solyc07g021154.1.1"/>
    </source>
</evidence>
<keyword evidence="2" id="KW-1185">Reference proteome</keyword>
<dbReference type="Gramene" id="Solyc07g021154.1.1">
    <property type="protein sequence ID" value="Solyc07g021154.1.1"/>
    <property type="gene ID" value="Solyc07g021154.1"/>
</dbReference>
<name>A0A3Q7H6C3_SOLLC</name>
<reference evidence="1" key="2">
    <citation type="submission" date="2019-01" db="UniProtKB">
        <authorList>
            <consortium name="EnsemblPlants"/>
        </authorList>
    </citation>
    <scope>IDENTIFICATION</scope>
    <source>
        <strain evidence="1">cv. Heinz 1706</strain>
    </source>
</reference>
<protein>
    <submittedName>
        <fullName evidence="1">Uncharacterized protein</fullName>
    </submittedName>
</protein>
<sequence>MKGKEVFIVIKVKNTNRSLVAFKLTFLDHLQTPGIIDKFLKVMGSEGKMQMVMYGIGSNFTDWGRRKT</sequence>
<dbReference type="InParanoid" id="A0A3Q7H6C3"/>
<dbReference type="AlphaFoldDB" id="A0A3Q7H6C3"/>
<proteinExistence type="predicted"/>
<organism evidence="1">
    <name type="scientific">Solanum lycopersicum</name>
    <name type="common">Tomato</name>
    <name type="synonym">Lycopersicon esculentum</name>
    <dbReference type="NCBI Taxonomy" id="4081"/>
    <lineage>
        <taxon>Eukaryota</taxon>
        <taxon>Viridiplantae</taxon>
        <taxon>Streptophyta</taxon>
        <taxon>Embryophyta</taxon>
        <taxon>Tracheophyta</taxon>
        <taxon>Spermatophyta</taxon>
        <taxon>Magnoliopsida</taxon>
        <taxon>eudicotyledons</taxon>
        <taxon>Gunneridae</taxon>
        <taxon>Pentapetalae</taxon>
        <taxon>asterids</taxon>
        <taxon>lamiids</taxon>
        <taxon>Solanales</taxon>
        <taxon>Solanaceae</taxon>
        <taxon>Solanoideae</taxon>
        <taxon>Solaneae</taxon>
        <taxon>Solanum</taxon>
        <taxon>Solanum subgen. Lycopersicon</taxon>
    </lineage>
</organism>
<dbReference type="Proteomes" id="UP000004994">
    <property type="component" value="Chromosome 7"/>
</dbReference>
<accession>A0A3Q7H6C3</accession>